<dbReference type="InterPro" id="IPR006664">
    <property type="entry name" value="OMP_bac"/>
</dbReference>
<gene>
    <name evidence="7" type="ordered locus">Hoch_5254</name>
</gene>
<dbReference type="eggNOG" id="COG2885">
    <property type="taxonomic scope" value="Bacteria"/>
</dbReference>
<evidence type="ECO:0000259" key="6">
    <source>
        <dbReference type="PROSITE" id="PS51123"/>
    </source>
</evidence>
<feature type="compositionally biased region" description="Basic and acidic residues" evidence="4">
    <location>
        <begin position="527"/>
        <end position="542"/>
    </location>
</feature>
<dbReference type="SUPFAM" id="SSF103088">
    <property type="entry name" value="OmpA-like"/>
    <property type="match status" value="1"/>
</dbReference>
<dbReference type="PROSITE" id="PS51123">
    <property type="entry name" value="OMPA_2"/>
    <property type="match status" value="1"/>
</dbReference>
<dbReference type="PANTHER" id="PTHR10199:SF119">
    <property type="entry name" value="RE20510P"/>
    <property type="match status" value="1"/>
</dbReference>
<feature type="region of interest" description="Disordered" evidence="4">
    <location>
        <begin position="484"/>
        <end position="604"/>
    </location>
</feature>
<feature type="domain" description="OmpA-like" evidence="6">
    <location>
        <begin position="1148"/>
        <end position="1264"/>
    </location>
</feature>
<dbReference type="InterPro" id="IPR018247">
    <property type="entry name" value="EF_Hand_1_Ca_BS"/>
</dbReference>
<dbReference type="GO" id="GO:0016020">
    <property type="term" value="C:membrane"/>
    <property type="evidence" value="ECO:0007669"/>
    <property type="project" value="UniProtKB-SubCell"/>
</dbReference>
<evidence type="ECO:0000313" key="8">
    <source>
        <dbReference type="Proteomes" id="UP000001880"/>
    </source>
</evidence>
<feature type="compositionally biased region" description="Basic and acidic residues" evidence="4">
    <location>
        <begin position="287"/>
        <end position="313"/>
    </location>
</feature>
<dbReference type="KEGG" id="hoh:Hoch_5254"/>
<feature type="compositionally biased region" description="Gly residues" evidence="4">
    <location>
        <begin position="1029"/>
        <end position="1040"/>
    </location>
</feature>
<evidence type="ECO:0000256" key="1">
    <source>
        <dbReference type="ARBA" id="ARBA00004370"/>
    </source>
</evidence>
<dbReference type="EMBL" id="CP001804">
    <property type="protein sequence ID" value="ACY17739.1"/>
    <property type="molecule type" value="Genomic_DNA"/>
</dbReference>
<evidence type="ECO:0000256" key="5">
    <source>
        <dbReference type="SAM" id="SignalP"/>
    </source>
</evidence>
<protein>
    <submittedName>
        <fullName evidence="7">OmpA/MotB domain protein</fullName>
    </submittedName>
</protein>
<keyword evidence="5" id="KW-0732">Signal</keyword>
<dbReference type="SUPFAM" id="SSF103647">
    <property type="entry name" value="TSP type-3 repeat"/>
    <property type="match status" value="2"/>
</dbReference>
<dbReference type="RefSeq" id="WP_012830331.1">
    <property type="nucleotide sequence ID" value="NC_013440.1"/>
</dbReference>
<feature type="chain" id="PRO_5003010677" evidence="5">
    <location>
        <begin position="33"/>
        <end position="1264"/>
    </location>
</feature>
<feature type="region of interest" description="Disordered" evidence="4">
    <location>
        <begin position="423"/>
        <end position="458"/>
    </location>
</feature>
<dbReference type="Gene3D" id="4.10.1080.10">
    <property type="entry name" value="TSP type-3 repeat"/>
    <property type="match status" value="4"/>
</dbReference>
<comment type="subcellular location">
    <subcellularLocation>
        <location evidence="1">Membrane</location>
    </subcellularLocation>
</comment>
<dbReference type="GO" id="GO:0005509">
    <property type="term" value="F:calcium ion binding"/>
    <property type="evidence" value="ECO:0007669"/>
    <property type="project" value="InterPro"/>
</dbReference>
<dbReference type="Gene3D" id="3.30.1330.60">
    <property type="entry name" value="OmpA-like domain"/>
    <property type="match status" value="1"/>
</dbReference>
<dbReference type="Proteomes" id="UP000001880">
    <property type="component" value="Chromosome"/>
</dbReference>
<dbReference type="STRING" id="502025.Hoch_5254"/>
<dbReference type="PRINTS" id="PR01021">
    <property type="entry name" value="OMPADOMAIN"/>
</dbReference>
<proteinExistence type="predicted"/>
<feature type="compositionally biased region" description="Acidic residues" evidence="4">
    <location>
        <begin position="569"/>
        <end position="581"/>
    </location>
</feature>
<dbReference type="InterPro" id="IPR028974">
    <property type="entry name" value="TSP_type-3_rpt"/>
</dbReference>
<dbReference type="Pfam" id="PF00691">
    <property type="entry name" value="OmpA"/>
    <property type="match status" value="1"/>
</dbReference>
<dbReference type="PROSITE" id="PS00018">
    <property type="entry name" value="EF_HAND_1"/>
    <property type="match status" value="1"/>
</dbReference>
<dbReference type="InterPro" id="IPR006665">
    <property type="entry name" value="OmpA-like"/>
</dbReference>
<feature type="signal peptide" evidence="5">
    <location>
        <begin position="1"/>
        <end position="32"/>
    </location>
</feature>
<organism evidence="7 8">
    <name type="scientific">Haliangium ochraceum (strain DSM 14365 / JCM 11303 / SMP-2)</name>
    <dbReference type="NCBI Taxonomy" id="502025"/>
    <lineage>
        <taxon>Bacteria</taxon>
        <taxon>Pseudomonadati</taxon>
        <taxon>Myxococcota</taxon>
        <taxon>Polyangia</taxon>
        <taxon>Haliangiales</taxon>
        <taxon>Kofleriaceae</taxon>
        <taxon>Haliangium</taxon>
    </lineage>
</organism>
<evidence type="ECO:0000256" key="2">
    <source>
        <dbReference type="ARBA" id="ARBA00023136"/>
    </source>
</evidence>
<evidence type="ECO:0000256" key="3">
    <source>
        <dbReference type="PROSITE-ProRule" id="PRU00473"/>
    </source>
</evidence>
<dbReference type="CDD" id="cd07185">
    <property type="entry name" value="OmpA_C-like"/>
    <property type="match status" value="1"/>
</dbReference>
<name>D0LXI4_HALO1</name>
<evidence type="ECO:0000313" key="7">
    <source>
        <dbReference type="EMBL" id="ACY17739.1"/>
    </source>
</evidence>
<feature type="region of interest" description="Disordered" evidence="4">
    <location>
        <begin position="342"/>
        <end position="363"/>
    </location>
</feature>
<evidence type="ECO:0000256" key="4">
    <source>
        <dbReference type="SAM" id="MobiDB-lite"/>
    </source>
</evidence>
<feature type="compositionally biased region" description="Acidic residues" evidence="4">
    <location>
        <begin position="496"/>
        <end position="512"/>
    </location>
</feature>
<dbReference type="HOGENOM" id="CLU_264505_0_0_7"/>
<dbReference type="InterPro" id="IPR036737">
    <property type="entry name" value="OmpA-like_sf"/>
</dbReference>
<reference evidence="7 8" key="1">
    <citation type="journal article" date="2010" name="Stand. Genomic Sci.">
        <title>Complete genome sequence of Haliangium ochraceum type strain (SMP-2).</title>
        <authorList>
            <consortium name="US DOE Joint Genome Institute (JGI-PGF)"/>
            <person name="Ivanova N."/>
            <person name="Daum C."/>
            <person name="Lang E."/>
            <person name="Abt B."/>
            <person name="Kopitz M."/>
            <person name="Saunders E."/>
            <person name="Lapidus A."/>
            <person name="Lucas S."/>
            <person name="Glavina Del Rio T."/>
            <person name="Nolan M."/>
            <person name="Tice H."/>
            <person name="Copeland A."/>
            <person name="Cheng J.F."/>
            <person name="Chen F."/>
            <person name="Bruce D."/>
            <person name="Goodwin L."/>
            <person name="Pitluck S."/>
            <person name="Mavromatis K."/>
            <person name="Pati A."/>
            <person name="Mikhailova N."/>
            <person name="Chen A."/>
            <person name="Palaniappan K."/>
            <person name="Land M."/>
            <person name="Hauser L."/>
            <person name="Chang Y.J."/>
            <person name="Jeffries C.D."/>
            <person name="Detter J.C."/>
            <person name="Brettin T."/>
            <person name="Rohde M."/>
            <person name="Goker M."/>
            <person name="Bristow J."/>
            <person name="Markowitz V."/>
            <person name="Eisen J.A."/>
            <person name="Hugenholtz P."/>
            <person name="Kyrpides N.C."/>
            <person name="Klenk H.P."/>
        </authorList>
    </citation>
    <scope>NUCLEOTIDE SEQUENCE [LARGE SCALE GENOMIC DNA]</scope>
    <source>
        <strain evidence="8">DSM 14365 / CIP 107738 / JCM 11303 / AJ 13395 / SMP-2</strain>
    </source>
</reference>
<keyword evidence="8" id="KW-1185">Reference proteome</keyword>
<feature type="region of interest" description="Disordered" evidence="4">
    <location>
        <begin position="273"/>
        <end position="315"/>
    </location>
</feature>
<accession>D0LXI4</accession>
<sequence length="1264" mass="132681">MTTTLETRRESRRWIACTAVLLSLLSAGSCTVDGAWTAGDRVALHGDLPICADACGAPVAAAGTGASARAFALDDRDRDGVSDDLDHDIDGDGIPNARENAAGIDPMADGDGDGIANAIDADDRGDGVANQCDGGVVCARPGALFDQDGDGVANHLDIDSDGDGVLDLTEAGNDDLDHDLDGVVDGPVGENGLPDALESAPDSGELARPPLNTDAFMPGGDALCDFLDRDSDGDGWLDGDEVGALRALDSDGDGWLDDGVDEDGDGLVRAVDRDDSAFGYPSAVTSPRRDDRDRDRIPDAYDRDDARGQHGGDSDGDGLLDVFECWDWWPCPQLLGDGVPDYARANDGDGDGVGDRGDIDADDDGIPDRFENSLDLDPMVDNDLDGVPNYLDADDRGDGQPAACLDIDGDGLCNVLAPLFDVDGDQVPNHRDSDSDGDGIFDLHEAGHDLPDGSGDGRLGLPVAGNGLSVALAAEGGGLAYRVADSDGDGERDALDLDSDADSLSDADEAGDDDPHTPPVDSDGDGAADHCDSDADGDRIPDAIEAGTRRGRIADSDGDGVPDFRDLDADGDGVSDDDEAGPDGAAPLDSDGDGVFDFRDLDADGDRVPDARDNCHRVRNHAQRDSDGDGIGDACDASISDQPRYVLEGGGCATGSELHGDSRIAALLLIALALLGVRVRGGSRFYWLSVFTAVLALFSTAARAQSAERDSSYAVERFRLASDGAGILDVEGAAVPAHMRAEFGLWLGYTDDPLNVAAERPGQGSARVGSLVSERLGGALHASLGLWDRVQFGLAMEMVLAQGQDTGMLDGDGGALSGAGVSALHFTPKLQVLDESRHPVSVSVIAGLTLPVGSGEGYMNDGATTWAPELALARGFGERVRGGLNLGYRARERQRTWNLDLDDELFARAGVGVRMSPALESYATFSYATPSGAPMAEMGRDYGELKGGVCWLRGNWTVFAAAGFGTQRGVGAPDWRALAGVRVARWLELDAGPRTTRRAASASASKADTDQVFENPLRLRGESVAGTERGPGGRPGAELGDGGDVDASDRDDDSDGDGISDAVDACPTQLEDLDGYVDTDGCPDLDNDEDGVRDYLDGCPDVAGVASEAGCPARDRDGDTVADYLDNCPDTPGYEVFHGCSEEPLALLTPEHIALTEAVAFDADRVRLRRHARRMFAEVAAILHAHPSLRLIQIEGYTDDRGDLEANLRISQHRAEIVRAFLIARGVAEHRLRAVGYGSARPIGDNRSERGRELNRRVELRILR</sequence>
<feature type="compositionally biased region" description="Acidic residues" evidence="4">
    <location>
        <begin position="1041"/>
        <end position="1058"/>
    </location>
</feature>
<dbReference type="OrthoDB" id="9805566at2"/>
<feature type="compositionally biased region" description="Basic and acidic residues" evidence="4">
    <location>
        <begin position="441"/>
        <end position="451"/>
    </location>
</feature>
<feature type="region of interest" description="Disordered" evidence="4">
    <location>
        <begin position="994"/>
        <end position="1067"/>
    </location>
</feature>
<dbReference type="PANTHER" id="PTHR10199">
    <property type="entry name" value="THROMBOSPONDIN"/>
    <property type="match status" value="1"/>
</dbReference>
<keyword evidence="2 3" id="KW-0472">Membrane</keyword>
<dbReference type="AlphaFoldDB" id="D0LXI4"/>